<name>A0ABN2IWU6_9ACTN</name>
<gene>
    <name evidence="2" type="ORF">GCM10009765_73080</name>
</gene>
<keyword evidence="1" id="KW-1133">Transmembrane helix</keyword>
<evidence type="ECO:0008006" key="4">
    <source>
        <dbReference type="Google" id="ProtNLM"/>
    </source>
</evidence>
<organism evidence="2 3">
    <name type="scientific">Fodinicola feengrottensis</name>
    <dbReference type="NCBI Taxonomy" id="435914"/>
    <lineage>
        <taxon>Bacteria</taxon>
        <taxon>Bacillati</taxon>
        <taxon>Actinomycetota</taxon>
        <taxon>Actinomycetes</taxon>
        <taxon>Mycobacteriales</taxon>
        <taxon>Fodinicola</taxon>
    </lineage>
</organism>
<protein>
    <recommendedName>
        <fullName evidence="4">ABC transporter permease</fullName>
    </recommendedName>
</protein>
<reference evidence="2 3" key="1">
    <citation type="journal article" date="2019" name="Int. J. Syst. Evol. Microbiol.">
        <title>The Global Catalogue of Microorganisms (GCM) 10K type strain sequencing project: providing services to taxonomists for standard genome sequencing and annotation.</title>
        <authorList>
            <consortium name="The Broad Institute Genomics Platform"/>
            <consortium name="The Broad Institute Genome Sequencing Center for Infectious Disease"/>
            <person name="Wu L."/>
            <person name="Ma J."/>
        </authorList>
    </citation>
    <scope>NUCLEOTIDE SEQUENCE [LARGE SCALE GENOMIC DNA]</scope>
    <source>
        <strain evidence="2 3">JCM 14718</strain>
    </source>
</reference>
<evidence type="ECO:0000256" key="1">
    <source>
        <dbReference type="SAM" id="Phobius"/>
    </source>
</evidence>
<feature type="transmembrane region" description="Helical" evidence="1">
    <location>
        <begin position="107"/>
        <end position="126"/>
    </location>
</feature>
<keyword evidence="3" id="KW-1185">Reference proteome</keyword>
<dbReference type="EMBL" id="BAAANY010000038">
    <property type="protein sequence ID" value="GAA1713377.1"/>
    <property type="molecule type" value="Genomic_DNA"/>
</dbReference>
<feature type="transmembrane region" description="Helical" evidence="1">
    <location>
        <begin position="200"/>
        <end position="221"/>
    </location>
</feature>
<feature type="transmembrane region" description="Helical" evidence="1">
    <location>
        <begin position="138"/>
        <end position="160"/>
    </location>
</feature>
<dbReference type="Proteomes" id="UP001500618">
    <property type="component" value="Unassembled WGS sequence"/>
</dbReference>
<comment type="caution">
    <text evidence="2">The sequence shown here is derived from an EMBL/GenBank/DDBJ whole genome shotgun (WGS) entry which is preliminary data.</text>
</comment>
<evidence type="ECO:0000313" key="3">
    <source>
        <dbReference type="Proteomes" id="UP001500618"/>
    </source>
</evidence>
<feature type="transmembrane region" description="Helical" evidence="1">
    <location>
        <begin position="69"/>
        <end position="87"/>
    </location>
</feature>
<keyword evidence="1" id="KW-0472">Membrane</keyword>
<proteinExistence type="predicted"/>
<sequence>MPAMKAPPVAWVLVAACAELALAAFGLVFTPTAARGSGLLGLAGVAVAQAFCVLAVGYGPVSLRRAEPVAVRTGVTVGAIAGLLYGAEGLAEYLSPAVTDASVTIGWIIVAGFAGSSVVAAVIASVRAGSVRAGVTAAFSNAITEYLVWYPTVLLCYYFFRTSTNIDRVWRAEGTYDDFARSGMTDLRAFVLQDFWGAGFFHLVAGLILAALLGTATAWAVRVLSRR</sequence>
<dbReference type="PROSITE" id="PS51257">
    <property type="entry name" value="PROKAR_LIPOPROTEIN"/>
    <property type="match status" value="1"/>
</dbReference>
<evidence type="ECO:0000313" key="2">
    <source>
        <dbReference type="EMBL" id="GAA1713377.1"/>
    </source>
</evidence>
<keyword evidence="1" id="KW-0812">Transmembrane</keyword>
<feature type="transmembrane region" description="Helical" evidence="1">
    <location>
        <begin position="39"/>
        <end position="57"/>
    </location>
</feature>
<accession>A0ABN2IWU6</accession>